<dbReference type="GO" id="GO:0003677">
    <property type="term" value="F:DNA binding"/>
    <property type="evidence" value="ECO:0007669"/>
    <property type="project" value="UniProtKB-KW"/>
</dbReference>
<sequence>MSAAQFTRPLQRKLQEAGLQGCVDAAAFKRLLQYAEDVRGSLDQVHEILQVLKSNMGDDDDGVVSAADVDAAVRRMTGTVAKRDLAFVVSAFDVPRVVYDPVSKRLHADSRASKFLPTAEEKHRLYLNRYNLLLQRLRRNRRFQPPNPLQAAAGAAPQAQLTELMGLKGSGGETCIVMGIIGSQEDGHLAIEDVGAKVPLDLSAAKLASGFLTENCVVVAEGAMTRDGVFRAAAVGFPSCEPRSALPATAARLDFFGAPALSPEEEAAAEVAEVEGAEDRLVFLQDVWLDRPETFEALGTIFAGYEEADAVPAMFVLIGNFTSKKAGDCAGAGGDGGADYPALRDGFGALAALIERHAKIKEGSRFVFVPGPGDPGLGGALPQPPLPSYFTSEVARVLPGAVFSTNPCRRARARVIKYYTREVVVFRYDALKALRRRCLVPCDDLEQDDPSVSFAHLALTLLQQSHLCPLPLPAQPVHWAFDHALQLYPLPHTLVLADGSAGQEEFRHEGCSVFNPGCLHEGLFGAYAPFQDGFEPSALPGAAALEAEAAEAAAAEAERRRRHADEAAEAGARDVAMAEAEELLEDEEAAAATAAAAADEEGAEQDAEALMAGAEGEDGGGGGGGGGGPCAARGSGSEEEEEGWRAAGAGREEEEEDVLPAWLMQQHEQRTQGDAQEGG</sequence>
<dbReference type="GO" id="GO:0006261">
    <property type="term" value="P:DNA-templated DNA replication"/>
    <property type="evidence" value="ECO:0007669"/>
    <property type="project" value="InterPro"/>
</dbReference>
<feature type="region of interest" description="Disordered" evidence="7">
    <location>
        <begin position="554"/>
        <end position="573"/>
    </location>
</feature>
<dbReference type="FunCoup" id="A0A2V0P4V6">
    <property type="interactions" value="1454"/>
</dbReference>
<comment type="caution">
    <text evidence="9">The sequence shown here is derived from an EMBL/GenBank/DDBJ whole genome shotgun (WGS) entry which is preliminary data.</text>
</comment>
<comment type="subcellular location">
    <subcellularLocation>
        <location evidence="1">Nucleus</location>
    </subcellularLocation>
</comment>
<comment type="similarity">
    <text evidence="2">Belongs to the DNA polymerase epsilon subunit B family.</text>
</comment>
<evidence type="ECO:0000313" key="9">
    <source>
        <dbReference type="EMBL" id="GBF94898.1"/>
    </source>
</evidence>
<dbReference type="AlphaFoldDB" id="A0A2V0P4V6"/>
<feature type="compositionally biased region" description="Basic and acidic residues" evidence="7">
    <location>
        <begin position="556"/>
        <end position="566"/>
    </location>
</feature>
<dbReference type="GO" id="GO:0042276">
    <property type="term" value="P:error-prone translesion synthesis"/>
    <property type="evidence" value="ECO:0007669"/>
    <property type="project" value="TreeGrafter"/>
</dbReference>
<feature type="region of interest" description="Disordered" evidence="7">
    <location>
        <begin position="613"/>
        <end position="679"/>
    </location>
</feature>
<evidence type="ECO:0000256" key="1">
    <source>
        <dbReference type="ARBA" id="ARBA00004123"/>
    </source>
</evidence>
<evidence type="ECO:0000256" key="5">
    <source>
        <dbReference type="ARBA" id="ARBA00023242"/>
    </source>
</evidence>
<feature type="domain" description="DNA polymerase alpha/delta/epsilon subunit B" evidence="8">
    <location>
        <begin position="282"/>
        <end position="498"/>
    </location>
</feature>
<protein>
    <recommendedName>
        <fullName evidence="6">DNA polymerase II subunit 2</fullName>
    </recommendedName>
</protein>
<name>A0A2V0P4V6_9CHLO</name>
<dbReference type="EMBL" id="BDRX01000057">
    <property type="protein sequence ID" value="GBF94898.1"/>
    <property type="molecule type" value="Genomic_DNA"/>
</dbReference>
<dbReference type="OrthoDB" id="10254730at2759"/>
<dbReference type="STRING" id="307507.A0A2V0P4V6"/>
<gene>
    <name evidence="9" type="ORF">Rsub_08141</name>
</gene>
<evidence type="ECO:0000313" key="10">
    <source>
        <dbReference type="Proteomes" id="UP000247498"/>
    </source>
</evidence>
<dbReference type="Proteomes" id="UP000247498">
    <property type="component" value="Unassembled WGS sequence"/>
</dbReference>
<evidence type="ECO:0000256" key="4">
    <source>
        <dbReference type="ARBA" id="ARBA00023125"/>
    </source>
</evidence>
<evidence type="ECO:0000259" key="8">
    <source>
        <dbReference type="Pfam" id="PF04042"/>
    </source>
</evidence>
<dbReference type="InParanoid" id="A0A2V0P4V6"/>
<keyword evidence="5" id="KW-0539">Nucleus</keyword>
<accession>A0A2V0P4V6</accession>
<dbReference type="GO" id="GO:0008622">
    <property type="term" value="C:epsilon DNA polymerase complex"/>
    <property type="evidence" value="ECO:0007669"/>
    <property type="project" value="InterPro"/>
</dbReference>
<dbReference type="PANTHER" id="PTHR12708:SF0">
    <property type="entry name" value="DNA POLYMERASE EPSILON SUBUNIT 2"/>
    <property type="match status" value="1"/>
</dbReference>
<keyword evidence="3" id="KW-0235">DNA replication</keyword>
<feature type="compositionally biased region" description="Gly residues" evidence="7">
    <location>
        <begin position="619"/>
        <end position="629"/>
    </location>
</feature>
<dbReference type="InterPro" id="IPR016266">
    <property type="entry name" value="POLE2"/>
</dbReference>
<dbReference type="Pfam" id="PF04042">
    <property type="entry name" value="DNA_pol_E_B"/>
    <property type="match status" value="1"/>
</dbReference>
<proteinExistence type="inferred from homology"/>
<keyword evidence="10" id="KW-1185">Reference proteome</keyword>
<dbReference type="InterPro" id="IPR007185">
    <property type="entry name" value="DNA_pol_a/d/e_bsu"/>
</dbReference>
<evidence type="ECO:0000256" key="2">
    <source>
        <dbReference type="ARBA" id="ARBA00009560"/>
    </source>
</evidence>
<keyword evidence="4" id="KW-0238">DNA-binding</keyword>
<reference evidence="9 10" key="1">
    <citation type="journal article" date="2018" name="Sci. Rep.">
        <title>Raphidocelis subcapitata (=Pseudokirchneriella subcapitata) provides an insight into genome evolution and environmental adaptations in the Sphaeropleales.</title>
        <authorList>
            <person name="Suzuki S."/>
            <person name="Yamaguchi H."/>
            <person name="Nakajima N."/>
            <person name="Kawachi M."/>
        </authorList>
    </citation>
    <scope>NUCLEOTIDE SEQUENCE [LARGE SCALE GENOMIC DNA]</scope>
    <source>
        <strain evidence="9 10">NIES-35</strain>
    </source>
</reference>
<organism evidence="9 10">
    <name type="scientific">Raphidocelis subcapitata</name>
    <dbReference type="NCBI Taxonomy" id="307507"/>
    <lineage>
        <taxon>Eukaryota</taxon>
        <taxon>Viridiplantae</taxon>
        <taxon>Chlorophyta</taxon>
        <taxon>core chlorophytes</taxon>
        <taxon>Chlorophyceae</taxon>
        <taxon>CS clade</taxon>
        <taxon>Sphaeropleales</taxon>
        <taxon>Selenastraceae</taxon>
        <taxon>Raphidocelis</taxon>
    </lineage>
</organism>
<evidence type="ECO:0000256" key="7">
    <source>
        <dbReference type="SAM" id="MobiDB-lite"/>
    </source>
</evidence>
<evidence type="ECO:0000256" key="6">
    <source>
        <dbReference type="ARBA" id="ARBA00032930"/>
    </source>
</evidence>
<evidence type="ECO:0000256" key="3">
    <source>
        <dbReference type="ARBA" id="ARBA00022705"/>
    </source>
</evidence>
<dbReference type="PANTHER" id="PTHR12708">
    <property type="entry name" value="DNA POLYMERASE EPSILON SUBUNIT B"/>
    <property type="match status" value="1"/>
</dbReference>